<dbReference type="eggNOG" id="COG0634">
    <property type="taxonomic scope" value="Bacteria"/>
</dbReference>
<dbReference type="PANTHER" id="PTHR43340:SF1">
    <property type="entry name" value="HYPOXANTHINE PHOSPHORIBOSYLTRANSFERASE"/>
    <property type="match status" value="1"/>
</dbReference>
<dbReference type="AlphaFoldDB" id="W6AKJ7"/>
<evidence type="ECO:0000313" key="7">
    <source>
        <dbReference type="Proteomes" id="UP000019265"/>
    </source>
</evidence>
<dbReference type="STRING" id="1276257.SSABA_v1c08350"/>
<dbReference type="GO" id="GO:0006178">
    <property type="term" value="P:guanine salvage"/>
    <property type="evidence" value="ECO:0007669"/>
    <property type="project" value="TreeGrafter"/>
</dbReference>
<dbReference type="GO" id="GO:0032264">
    <property type="term" value="P:IMP salvage"/>
    <property type="evidence" value="ECO:0007669"/>
    <property type="project" value="TreeGrafter"/>
</dbReference>
<feature type="domain" description="Phosphoribosyltransferase" evidence="5">
    <location>
        <begin position="17"/>
        <end position="152"/>
    </location>
</feature>
<dbReference type="EMBL" id="CP006934">
    <property type="protein sequence ID" value="AHI54234.1"/>
    <property type="molecule type" value="Genomic_DNA"/>
</dbReference>
<dbReference type="Pfam" id="PF00156">
    <property type="entry name" value="Pribosyltran"/>
    <property type="match status" value="1"/>
</dbReference>
<comment type="pathway">
    <text evidence="1">Purine metabolism; GMP biosynthesis via salvage pathway; GMP from guanine: step 1/1.</text>
</comment>
<dbReference type="InterPro" id="IPR029057">
    <property type="entry name" value="PRTase-like"/>
</dbReference>
<evidence type="ECO:0000256" key="2">
    <source>
        <dbReference type="ARBA" id="ARBA00022099"/>
    </source>
</evidence>
<dbReference type="Gene3D" id="3.40.50.2020">
    <property type="match status" value="1"/>
</dbReference>
<gene>
    <name evidence="6" type="primary">hprT2</name>
    <name evidence="6" type="ORF">SSABA_v1c08350</name>
</gene>
<dbReference type="SUPFAM" id="SSF53271">
    <property type="entry name" value="PRTase-like"/>
    <property type="match status" value="1"/>
</dbReference>
<dbReference type="GO" id="GO:0046100">
    <property type="term" value="P:hypoxanthine metabolic process"/>
    <property type="evidence" value="ECO:0007669"/>
    <property type="project" value="TreeGrafter"/>
</dbReference>
<name>W6AKJ7_9MOLU</name>
<comment type="catalytic activity">
    <reaction evidence="3">
        <text>GMP + diphosphate = guanine + 5-phospho-alpha-D-ribose 1-diphosphate</text>
        <dbReference type="Rhea" id="RHEA:25424"/>
        <dbReference type="ChEBI" id="CHEBI:16235"/>
        <dbReference type="ChEBI" id="CHEBI:33019"/>
        <dbReference type="ChEBI" id="CHEBI:58017"/>
        <dbReference type="ChEBI" id="CHEBI:58115"/>
        <dbReference type="EC" id="2.4.2.8"/>
    </reaction>
    <physiologicalReaction direction="right-to-left" evidence="3">
        <dbReference type="Rhea" id="RHEA:25426"/>
    </physiologicalReaction>
</comment>
<dbReference type="KEGG" id="ssab:SSABA_v1c08350"/>
<dbReference type="InterPro" id="IPR000836">
    <property type="entry name" value="PRTase_dom"/>
</dbReference>
<evidence type="ECO:0000256" key="3">
    <source>
        <dbReference type="ARBA" id="ARBA00048811"/>
    </source>
</evidence>
<keyword evidence="6" id="KW-0328">Glycosyltransferase</keyword>
<dbReference type="Proteomes" id="UP000019265">
    <property type="component" value="Chromosome"/>
</dbReference>
<evidence type="ECO:0000256" key="4">
    <source>
        <dbReference type="ARBA" id="ARBA00049402"/>
    </source>
</evidence>
<protein>
    <recommendedName>
        <fullName evidence="2">Hypoxanthine-guanine phosphoribosyltransferase</fullName>
    </recommendedName>
</protein>
<comment type="catalytic activity">
    <reaction evidence="4">
        <text>IMP + diphosphate = hypoxanthine + 5-phospho-alpha-D-ribose 1-diphosphate</text>
        <dbReference type="Rhea" id="RHEA:17973"/>
        <dbReference type="ChEBI" id="CHEBI:17368"/>
        <dbReference type="ChEBI" id="CHEBI:33019"/>
        <dbReference type="ChEBI" id="CHEBI:58017"/>
        <dbReference type="ChEBI" id="CHEBI:58053"/>
        <dbReference type="EC" id="2.4.2.8"/>
    </reaction>
    <physiologicalReaction direction="right-to-left" evidence="4">
        <dbReference type="Rhea" id="RHEA:17975"/>
    </physiologicalReaction>
</comment>
<evidence type="ECO:0000256" key="1">
    <source>
        <dbReference type="ARBA" id="ARBA00004676"/>
    </source>
</evidence>
<dbReference type="RefSeq" id="WP_025251370.1">
    <property type="nucleotide sequence ID" value="NZ_CP006934.1"/>
</dbReference>
<dbReference type="PANTHER" id="PTHR43340">
    <property type="entry name" value="HYPOXANTHINE-GUANINE PHOSPHORIBOSYLTRANSFERASE"/>
    <property type="match status" value="1"/>
</dbReference>
<accession>W6AKJ7</accession>
<reference evidence="6 7" key="1">
    <citation type="journal article" date="2014" name="Genome Biol. Evol.">
        <title>Molecular evolution of the substrate utilization strategies and putative virulence factors in mosquito-associated Spiroplasma species.</title>
        <authorList>
            <person name="Chang T.H."/>
            <person name="Lo W.S."/>
            <person name="Ku C."/>
            <person name="Chen L.L."/>
            <person name="Kuo C.H."/>
        </authorList>
    </citation>
    <scope>NUCLEOTIDE SEQUENCE [LARGE SCALE GENOMIC DNA]</scope>
    <source>
        <strain evidence="6">Ar-1343</strain>
    </source>
</reference>
<dbReference type="InterPro" id="IPR050408">
    <property type="entry name" value="HGPRT"/>
</dbReference>
<dbReference type="GO" id="GO:0032263">
    <property type="term" value="P:GMP salvage"/>
    <property type="evidence" value="ECO:0007669"/>
    <property type="project" value="TreeGrafter"/>
</dbReference>
<sequence length="181" mass="20519">MEEVTKLLTVITEEEIKSAIISEARNLSKIYEGQSLVIVAKLSGVFIFVSDLIRQLKVDVGVQFVATQSQEVGNEIKSSAAKFDIGISSSLKGKNVLIVEDILDFGTTLQSLYESIEKEKPKEIRVLTLLDKFRTKRSFKFNYKALFNVESDYFVGYGLAHNDSYRGLRDIYKFTKVNIEE</sequence>
<evidence type="ECO:0000313" key="6">
    <source>
        <dbReference type="EMBL" id="AHI54234.1"/>
    </source>
</evidence>
<organism evidence="6 7">
    <name type="scientific">Spiroplasma sabaudiense Ar-1343</name>
    <dbReference type="NCBI Taxonomy" id="1276257"/>
    <lineage>
        <taxon>Bacteria</taxon>
        <taxon>Bacillati</taxon>
        <taxon>Mycoplasmatota</taxon>
        <taxon>Mollicutes</taxon>
        <taxon>Entomoplasmatales</taxon>
        <taxon>Spiroplasmataceae</taxon>
        <taxon>Spiroplasma</taxon>
    </lineage>
</organism>
<dbReference type="GO" id="GO:0000287">
    <property type="term" value="F:magnesium ion binding"/>
    <property type="evidence" value="ECO:0007669"/>
    <property type="project" value="TreeGrafter"/>
</dbReference>
<dbReference type="CDD" id="cd06223">
    <property type="entry name" value="PRTases_typeI"/>
    <property type="match status" value="1"/>
</dbReference>
<proteinExistence type="predicted"/>
<dbReference type="GO" id="GO:0004422">
    <property type="term" value="F:hypoxanthine phosphoribosyltransferase activity"/>
    <property type="evidence" value="ECO:0007669"/>
    <property type="project" value="TreeGrafter"/>
</dbReference>
<dbReference type="PATRIC" id="fig|1276257.3.peg.847"/>
<keyword evidence="7" id="KW-1185">Reference proteome</keyword>
<dbReference type="GO" id="GO:0005829">
    <property type="term" value="C:cytosol"/>
    <property type="evidence" value="ECO:0007669"/>
    <property type="project" value="TreeGrafter"/>
</dbReference>
<evidence type="ECO:0000259" key="5">
    <source>
        <dbReference type="Pfam" id="PF00156"/>
    </source>
</evidence>
<dbReference type="OrthoDB" id="9802824at2"/>
<keyword evidence="6" id="KW-0808">Transferase</keyword>
<dbReference type="HOGENOM" id="CLU_073615_0_1_14"/>